<dbReference type="EMBL" id="JAAWWB010000012">
    <property type="protein sequence ID" value="KAG6768959.1"/>
    <property type="molecule type" value="Genomic_DNA"/>
</dbReference>
<evidence type="ECO:0000256" key="1">
    <source>
        <dbReference type="SAM" id="MobiDB-lite"/>
    </source>
</evidence>
<dbReference type="PANTHER" id="PTHR34570:SF7">
    <property type="entry name" value="GENOME ASSEMBLY, CHROMOSOME: A08"/>
    <property type="match status" value="1"/>
</dbReference>
<dbReference type="Proteomes" id="UP000886885">
    <property type="component" value="Chromosome 6D"/>
</dbReference>
<proteinExistence type="predicted"/>
<gene>
    <name evidence="2" type="ORF">POTOM_024573</name>
</gene>
<accession>A0A8X7ZFL4</accession>
<feature type="region of interest" description="Disordered" evidence="1">
    <location>
        <begin position="104"/>
        <end position="140"/>
    </location>
</feature>
<evidence type="ECO:0000313" key="3">
    <source>
        <dbReference type="Proteomes" id="UP000886885"/>
    </source>
</evidence>
<sequence>MGKENTDPIVIQSSIALLQERFRQLQRVKAMREEKELSRNIHVESTKQSSPTMQYHEPAAANRLFFHPELILQPRSPPHVCLSLWPNPQGKQAGFRCEETPALMSLSSTKSPPKLGVLDKFDASATDDDDDDDIDTSLHL</sequence>
<reference evidence="2" key="1">
    <citation type="journal article" date="2020" name="bioRxiv">
        <title>Hybrid origin of Populus tomentosa Carr. identified through genome sequencing and phylogenomic analysis.</title>
        <authorList>
            <person name="An X."/>
            <person name="Gao K."/>
            <person name="Chen Z."/>
            <person name="Li J."/>
            <person name="Yang X."/>
            <person name="Yang X."/>
            <person name="Zhou J."/>
            <person name="Guo T."/>
            <person name="Zhao T."/>
            <person name="Huang S."/>
            <person name="Miao D."/>
            <person name="Khan W.U."/>
            <person name="Rao P."/>
            <person name="Ye M."/>
            <person name="Lei B."/>
            <person name="Liao W."/>
            <person name="Wang J."/>
            <person name="Ji L."/>
            <person name="Li Y."/>
            <person name="Guo B."/>
            <person name="Mustafa N.S."/>
            <person name="Li S."/>
            <person name="Yun Q."/>
            <person name="Keller S.R."/>
            <person name="Mao J."/>
            <person name="Zhang R."/>
            <person name="Strauss S.H."/>
        </authorList>
    </citation>
    <scope>NUCLEOTIDE SEQUENCE</scope>
    <source>
        <strain evidence="2">GM15</strain>
        <tissue evidence="2">Leaf</tissue>
    </source>
</reference>
<dbReference type="AlphaFoldDB" id="A0A8X7ZFL4"/>
<comment type="caution">
    <text evidence="2">The sequence shown here is derived from an EMBL/GenBank/DDBJ whole genome shotgun (WGS) entry which is preliminary data.</text>
</comment>
<keyword evidence="3" id="KW-1185">Reference proteome</keyword>
<name>A0A8X7ZFL4_POPTO</name>
<evidence type="ECO:0000313" key="2">
    <source>
        <dbReference type="EMBL" id="KAG6768959.1"/>
    </source>
</evidence>
<dbReference type="OrthoDB" id="671858at2759"/>
<organism evidence="2 3">
    <name type="scientific">Populus tomentosa</name>
    <name type="common">Chinese white poplar</name>
    <dbReference type="NCBI Taxonomy" id="118781"/>
    <lineage>
        <taxon>Eukaryota</taxon>
        <taxon>Viridiplantae</taxon>
        <taxon>Streptophyta</taxon>
        <taxon>Embryophyta</taxon>
        <taxon>Tracheophyta</taxon>
        <taxon>Spermatophyta</taxon>
        <taxon>Magnoliopsida</taxon>
        <taxon>eudicotyledons</taxon>
        <taxon>Gunneridae</taxon>
        <taxon>Pentapetalae</taxon>
        <taxon>rosids</taxon>
        <taxon>fabids</taxon>
        <taxon>Malpighiales</taxon>
        <taxon>Salicaceae</taxon>
        <taxon>Saliceae</taxon>
        <taxon>Populus</taxon>
    </lineage>
</organism>
<dbReference type="PANTHER" id="PTHR34570">
    <property type="entry name" value="OS03G0593100 PROTEIN"/>
    <property type="match status" value="1"/>
</dbReference>
<feature type="compositionally biased region" description="Acidic residues" evidence="1">
    <location>
        <begin position="125"/>
        <end position="140"/>
    </location>
</feature>
<protein>
    <submittedName>
        <fullName evidence="2">Uncharacterized protein</fullName>
    </submittedName>
</protein>